<gene>
    <name evidence="1" type="ORF">ENI34_07165</name>
</gene>
<comment type="caution">
    <text evidence="1">The sequence shown here is derived from an EMBL/GenBank/DDBJ whole genome shotgun (WGS) entry which is preliminary data.</text>
</comment>
<dbReference type="Gene3D" id="1.10.600.10">
    <property type="entry name" value="Farnesyl Diphosphate Synthase"/>
    <property type="match status" value="1"/>
</dbReference>
<dbReference type="AlphaFoldDB" id="A0A9C9EP32"/>
<evidence type="ECO:0000313" key="2">
    <source>
        <dbReference type="Proteomes" id="UP000885826"/>
    </source>
</evidence>
<dbReference type="InterPro" id="IPR002060">
    <property type="entry name" value="Squ/phyt_synthse"/>
</dbReference>
<dbReference type="Pfam" id="PF00494">
    <property type="entry name" value="SQS_PSY"/>
    <property type="match status" value="1"/>
</dbReference>
<evidence type="ECO:0000313" key="1">
    <source>
        <dbReference type="EMBL" id="HEC78906.1"/>
    </source>
</evidence>
<protein>
    <submittedName>
        <fullName evidence="1">Uncharacterized protein</fullName>
    </submittedName>
</protein>
<proteinExistence type="predicted"/>
<dbReference type="SUPFAM" id="SSF48576">
    <property type="entry name" value="Terpenoid synthases"/>
    <property type="match status" value="1"/>
</dbReference>
<dbReference type="InterPro" id="IPR008949">
    <property type="entry name" value="Isoprenoid_synthase_dom_sf"/>
</dbReference>
<name>A0A9C9EP32_UNCW3</name>
<accession>A0A9C9EP32</accession>
<sequence>MKKSLSPRTHNWVTFLLAKFFLRKKARCFSYLLYSYFRKIDDFVDSPLNDKKTLTEFINGQKRMVEKFYADSKTNGRSVIGRVIEYDLKNNRRLKSCIMKMFEVFEFDIERKNKIVSEAQLTGYSRNLSDSYTRLLLYFIEPRYECRQEDVLLAHASHLAHMLRDLKEDKELGYINISQEDMVGYKLQSTDCSDSGFKEWLKVRVQLIKKYFKNAKKTLNKNPLLLIKLTGYLYSFRYETVIRQIEENGYVLKRRYLMRTRDIMRLVKELAVLLLKHLWHNMYFFRTGC</sequence>
<dbReference type="EMBL" id="DRIG01000075">
    <property type="protein sequence ID" value="HEC78906.1"/>
    <property type="molecule type" value="Genomic_DNA"/>
</dbReference>
<dbReference type="Proteomes" id="UP000885826">
    <property type="component" value="Unassembled WGS sequence"/>
</dbReference>
<reference evidence="1" key="1">
    <citation type="journal article" date="2020" name="mSystems">
        <title>Genome- and Community-Level Interaction Insights into Carbon Utilization and Element Cycling Functions of Hydrothermarchaeota in Hydrothermal Sediment.</title>
        <authorList>
            <person name="Zhou Z."/>
            <person name="Liu Y."/>
            <person name="Xu W."/>
            <person name="Pan J."/>
            <person name="Luo Z.H."/>
            <person name="Li M."/>
        </authorList>
    </citation>
    <scope>NUCLEOTIDE SEQUENCE</scope>
    <source>
        <strain evidence="1">HyVt-388</strain>
    </source>
</reference>
<organism evidence="1 2">
    <name type="scientific">candidate division WOR-3 bacterium</name>
    <dbReference type="NCBI Taxonomy" id="2052148"/>
    <lineage>
        <taxon>Bacteria</taxon>
        <taxon>Bacteria division WOR-3</taxon>
    </lineage>
</organism>